<dbReference type="SUPFAM" id="SSF54593">
    <property type="entry name" value="Glyoxalase/Bleomycin resistance protein/Dihydroxybiphenyl dioxygenase"/>
    <property type="match status" value="1"/>
</dbReference>
<reference evidence="2" key="1">
    <citation type="submission" date="2022-01" db="EMBL/GenBank/DDBJ databases">
        <title>Jiella avicenniae sp. nov., a novel endophytic bacterium isolated from bark of Avicennia marina.</title>
        <authorList>
            <person name="Tuo L."/>
        </authorList>
    </citation>
    <scope>NUCLEOTIDE SEQUENCE</scope>
    <source>
        <strain evidence="2">CBK1P-4</strain>
    </source>
</reference>
<dbReference type="Proteomes" id="UP001139035">
    <property type="component" value="Unassembled WGS sequence"/>
</dbReference>
<feature type="domain" description="VOC" evidence="1">
    <location>
        <begin position="7"/>
        <end position="124"/>
    </location>
</feature>
<evidence type="ECO:0000259" key="1">
    <source>
        <dbReference type="PROSITE" id="PS51819"/>
    </source>
</evidence>
<gene>
    <name evidence="2" type="ORF">LZD57_10040</name>
</gene>
<organism evidence="2 3">
    <name type="scientific">Jiella avicenniae</name>
    <dbReference type="NCBI Taxonomy" id="2907202"/>
    <lineage>
        <taxon>Bacteria</taxon>
        <taxon>Pseudomonadati</taxon>
        <taxon>Pseudomonadota</taxon>
        <taxon>Alphaproteobacteria</taxon>
        <taxon>Hyphomicrobiales</taxon>
        <taxon>Aurantimonadaceae</taxon>
        <taxon>Jiella</taxon>
    </lineage>
</organism>
<dbReference type="InterPro" id="IPR029068">
    <property type="entry name" value="Glyas_Bleomycin-R_OHBP_Dase"/>
</dbReference>
<evidence type="ECO:0000313" key="3">
    <source>
        <dbReference type="Proteomes" id="UP001139035"/>
    </source>
</evidence>
<dbReference type="InterPro" id="IPR037523">
    <property type="entry name" value="VOC_core"/>
</dbReference>
<name>A0A9X1T4Z8_9HYPH</name>
<dbReference type="PROSITE" id="PS51819">
    <property type="entry name" value="VOC"/>
    <property type="match status" value="1"/>
</dbReference>
<sequence>MTQALTGAPYTLLYTDDVSRNAAKLERFFGFAPVEYTPGFALFFFGEGRLGLWKLDAVEPRVKVRPGACEFALSLDGGPAAVDAAAARAFDAQMTILQEPTEMDFGYTFVAALDDGNRIRMFARSQASA</sequence>
<evidence type="ECO:0000313" key="2">
    <source>
        <dbReference type="EMBL" id="MCE7028329.1"/>
    </source>
</evidence>
<dbReference type="RefSeq" id="WP_233719476.1">
    <property type="nucleotide sequence ID" value="NZ_JAJUWU010000008.1"/>
</dbReference>
<dbReference type="Gene3D" id="3.10.180.10">
    <property type="entry name" value="2,3-Dihydroxybiphenyl 1,2-Dioxygenase, domain 1"/>
    <property type="match status" value="1"/>
</dbReference>
<protein>
    <submittedName>
        <fullName evidence="2">Drug:proton antiporter</fullName>
    </submittedName>
</protein>
<keyword evidence="3" id="KW-1185">Reference proteome</keyword>
<proteinExistence type="predicted"/>
<accession>A0A9X1T4Z8</accession>
<dbReference type="EMBL" id="JAJUWU010000008">
    <property type="protein sequence ID" value="MCE7028329.1"/>
    <property type="molecule type" value="Genomic_DNA"/>
</dbReference>
<dbReference type="AlphaFoldDB" id="A0A9X1T4Z8"/>
<comment type="caution">
    <text evidence="2">The sequence shown here is derived from an EMBL/GenBank/DDBJ whole genome shotgun (WGS) entry which is preliminary data.</text>
</comment>